<feature type="domain" description="Protein TOPAZ1" evidence="9">
    <location>
        <begin position="1446"/>
        <end position="1620"/>
    </location>
</feature>
<dbReference type="GO" id="GO:0030154">
    <property type="term" value="P:cell differentiation"/>
    <property type="evidence" value="ECO:0007669"/>
    <property type="project" value="UniProtKB-KW"/>
</dbReference>
<dbReference type="GO" id="GO:0005829">
    <property type="term" value="C:cytosol"/>
    <property type="evidence" value="ECO:0007669"/>
    <property type="project" value="UniProtKB-SubCell"/>
</dbReference>
<protein>
    <recommendedName>
        <fullName evidence="3">Protein TOPAZ1</fullName>
    </recommendedName>
    <alternativeName>
        <fullName evidence="7">Testis- and ovary-specific PAZ domain-containing protein 1</fullName>
    </alternativeName>
</protein>
<comment type="subcellular location">
    <subcellularLocation>
        <location evidence="2">Cytoplasm</location>
        <location evidence="2">Cytosol</location>
    </subcellularLocation>
</comment>
<evidence type="ECO:0000256" key="8">
    <source>
        <dbReference type="SAM" id="MobiDB-lite"/>
    </source>
</evidence>
<dbReference type="Pfam" id="PF14669">
    <property type="entry name" value="Asp_Glu_race_2"/>
    <property type="match status" value="1"/>
</dbReference>
<feature type="compositionally biased region" description="Polar residues" evidence="8">
    <location>
        <begin position="32"/>
        <end position="42"/>
    </location>
</feature>
<feature type="region of interest" description="Disordered" evidence="8">
    <location>
        <begin position="1"/>
        <end position="42"/>
    </location>
</feature>
<keyword evidence="5" id="KW-0221">Differentiation</keyword>
<evidence type="ECO:0000313" key="10">
    <source>
        <dbReference type="EMBL" id="KAG5856800.1"/>
    </source>
</evidence>
<dbReference type="PANTHER" id="PTHR35671:SF1">
    <property type="entry name" value="PROTEIN TOPAZ1"/>
    <property type="match status" value="1"/>
</dbReference>
<feature type="region of interest" description="Disordered" evidence="8">
    <location>
        <begin position="922"/>
        <end position="942"/>
    </location>
</feature>
<evidence type="ECO:0000256" key="1">
    <source>
        <dbReference type="ARBA" id="ARBA00002132"/>
    </source>
</evidence>
<feature type="compositionally biased region" description="Acidic residues" evidence="8">
    <location>
        <begin position="707"/>
        <end position="720"/>
    </location>
</feature>
<comment type="caution">
    <text evidence="10">The sequence shown here is derived from an EMBL/GenBank/DDBJ whole genome shotgun (WGS) entry which is preliminary data.</text>
</comment>
<evidence type="ECO:0000256" key="2">
    <source>
        <dbReference type="ARBA" id="ARBA00004514"/>
    </source>
</evidence>
<comment type="function">
    <text evidence="1">Important for normal spermatogenesis and male fertility. Specifically required for progression to the post-meiotic stages of spermatocyte development. Seems to be necessary for normal expression levels of a number of testis-expressed gene transcripts, although its role in this process is unclear.</text>
</comment>
<reference evidence="10" key="1">
    <citation type="submission" date="2021-01" db="EMBL/GenBank/DDBJ databases">
        <title>A chromosome-scale assembly of European eel, Anguilla anguilla.</title>
        <authorList>
            <person name="Henkel C."/>
            <person name="Jong-Raadsen S.A."/>
            <person name="Dufour S."/>
            <person name="Weltzien F.-A."/>
            <person name="Palstra A.P."/>
            <person name="Pelster B."/>
            <person name="Spaink H.P."/>
            <person name="Van Den Thillart G.E."/>
            <person name="Jansen H."/>
            <person name="Zahm M."/>
            <person name="Klopp C."/>
            <person name="Cedric C."/>
            <person name="Louis A."/>
            <person name="Berthelot C."/>
            <person name="Parey E."/>
            <person name="Roest Crollius H."/>
            <person name="Montfort J."/>
            <person name="Robinson-Rechavi M."/>
            <person name="Bucao C."/>
            <person name="Bouchez O."/>
            <person name="Gislard M."/>
            <person name="Lluch J."/>
            <person name="Milhes M."/>
            <person name="Lampietro C."/>
            <person name="Lopez Roques C."/>
            <person name="Donnadieu C."/>
            <person name="Braasch I."/>
            <person name="Desvignes T."/>
            <person name="Postlethwait J."/>
            <person name="Bobe J."/>
            <person name="Guiguen Y."/>
            <person name="Dirks R."/>
        </authorList>
    </citation>
    <scope>NUCLEOTIDE SEQUENCE</scope>
    <source>
        <strain evidence="10">Tag_6206</strain>
        <tissue evidence="10">Liver</tissue>
    </source>
</reference>
<proteinExistence type="predicted"/>
<feature type="region of interest" description="Disordered" evidence="8">
    <location>
        <begin position="696"/>
        <end position="731"/>
    </location>
</feature>
<dbReference type="Proteomes" id="UP001044222">
    <property type="component" value="Unassembled WGS sequence"/>
</dbReference>
<gene>
    <name evidence="10" type="ORF">ANANG_G00011730</name>
</gene>
<dbReference type="EMBL" id="JAFIRN010000001">
    <property type="protein sequence ID" value="KAG5856800.1"/>
    <property type="molecule type" value="Genomic_DNA"/>
</dbReference>
<keyword evidence="11" id="KW-1185">Reference proteome</keyword>
<dbReference type="InterPro" id="IPR029435">
    <property type="entry name" value="TOPAZ1_dom"/>
</dbReference>
<name>A0A9D3S6I8_ANGAN</name>
<evidence type="ECO:0000259" key="9">
    <source>
        <dbReference type="Pfam" id="PF14669"/>
    </source>
</evidence>
<feature type="region of interest" description="Disordered" evidence="8">
    <location>
        <begin position="112"/>
        <end position="200"/>
    </location>
</feature>
<dbReference type="InterPro" id="IPR038952">
    <property type="entry name" value="TOPAZ1"/>
</dbReference>
<dbReference type="GO" id="GO:0048137">
    <property type="term" value="P:spermatocyte division"/>
    <property type="evidence" value="ECO:0007669"/>
    <property type="project" value="TreeGrafter"/>
</dbReference>
<evidence type="ECO:0000256" key="7">
    <source>
        <dbReference type="ARBA" id="ARBA00031943"/>
    </source>
</evidence>
<feature type="compositionally biased region" description="Polar residues" evidence="8">
    <location>
        <begin position="930"/>
        <end position="942"/>
    </location>
</feature>
<dbReference type="PANTHER" id="PTHR35671">
    <property type="entry name" value="PROTEIN TOPAZ1"/>
    <property type="match status" value="1"/>
</dbReference>
<accession>A0A9D3S6I8</accession>
<feature type="compositionally biased region" description="Polar residues" evidence="8">
    <location>
        <begin position="112"/>
        <end position="123"/>
    </location>
</feature>
<feature type="compositionally biased region" description="Polar residues" evidence="8">
    <location>
        <begin position="793"/>
        <end position="805"/>
    </location>
</feature>
<evidence type="ECO:0000256" key="3">
    <source>
        <dbReference type="ARBA" id="ARBA00016464"/>
    </source>
</evidence>
<evidence type="ECO:0000256" key="6">
    <source>
        <dbReference type="ARBA" id="ARBA00022871"/>
    </source>
</evidence>
<evidence type="ECO:0000256" key="4">
    <source>
        <dbReference type="ARBA" id="ARBA00022490"/>
    </source>
</evidence>
<feature type="compositionally biased region" description="Basic and acidic residues" evidence="8">
    <location>
        <begin position="820"/>
        <end position="831"/>
    </location>
</feature>
<keyword evidence="6" id="KW-0744">Spermatogenesis</keyword>
<evidence type="ECO:0000256" key="5">
    <source>
        <dbReference type="ARBA" id="ARBA00022782"/>
    </source>
</evidence>
<evidence type="ECO:0000313" key="11">
    <source>
        <dbReference type="Proteomes" id="UP001044222"/>
    </source>
</evidence>
<feature type="region of interest" description="Disordered" evidence="8">
    <location>
        <begin position="793"/>
        <end position="837"/>
    </location>
</feature>
<feature type="compositionally biased region" description="Polar residues" evidence="8">
    <location>
        <begin position="187"/>
        <end position="197"/>
    </location>
</feature>
<sequence>MIQSSSSGRVKLNRTTIRKDSTALPKKRRSFGGTNLAKTATQRTPDNLTLNTSVENTIPESIGENTNVLELSSINIPNDYKKQSTEEKTNGFELSSINIQVDGERQISPTFSELNKVNASPPKSTKVELQQAPEEDKETSNQAEGLSKGTEQPLDPNLPCELRRRGADPGKSTSGFGDIHERAGGPNTRSKSSSGKTSFKACQLEKMKSERVKRHRKQVCCRLALCIFGKDSDKIGVSKKEHSIQTRAKFKTGNVYVGYGNTRGNRKEKRRVGKASLVRAEHTQSIRGTGVKAKNRQSKRLTFQRKRHRKVHNNGTAYMNTTTQRPSCLVADGSSKSRAVNKRRQTASSVKKGKAQDILCLCVRQRTKKGCHSGKIAQVRSSRHVVGTAKTDAKSTHYMTLRRRKSGRVTENWIYKVPAKKPNTEGNSAFRPNSHQILCDHSGENNNKRLIKSPCCTTCCDFKYLPPRIYSAAKVQSHKPSKTPAKNPIEQGLKKWEPGVGYNPFVNLCDILKVSKVLADQLDSTYVINEELKQKPIRCFKRDHGDLIHLDNQDGPCTSGEARQSQEISNQYTAHMIGQSAKNAPKVVNGAFPVVGLAEIVDNQSHAIETQPGKRMRLSTEIIGSTPHDSEIFREPDTAIQMGCSTTASTSHEKRPLSNTMLHCSTGPGHKSENCKHKDAVQGNISPVVSRIVMVGAEESGHPGESCTDDSVDGETEDENERPNFSSCQRTTPSQVWARPSCARVYISWPFRERLSSTNGWDVSVTSLSVSVPSSTNTASLVTLSASPLYNSSVTDTPGSQNASHSCEAADSSPLQGEASDFRDGSEHLRASETNGSISEKHCVSESLSLVNGSGVSAQITLVLQHSGQSAEVVELQQDPKSCSSATDYSSKFVQEQGTCREANLEPQVCESDHLRRQKLLQTKAPPKPSSKSVNQAKSPNGLNFPAPCAPLNGTTKSPHFSSTWKRYIMPSGLAQGEHPPCVSQAQNLRARLEVSTALAQGSSGDDASSMSSDDDLMNEVLAPCGEIMCEIRDTGQSYRCSAPVEEGPSGGTIDLLKAYEQDAIVLDVIQDDPELFGNVPEVVPVVKSETPLASKVIHPAKTYVVKNNHKITWEDAQLSATGSDDLGQQDSRKRVCRSILPIEIDGYSNGELPMLNGLAGGGFHTESSLPVQKGTTDSTQSSVCEWLWPDFKTSFQGGARLNSGKASACTSDDVWDAGLDGDPVQTNVIKDLSAQSAAWTAGSLSDLSEGSEMYCKFYFSEQYTCYRNVCWFLHLPVEGDEKFCMAAVQKLLSGKSSHLLRAAAVFTGYYQKCAPGVHFEMRTLKSLLSALFSQGIVKDLLSVLRVMTPYKILPPVEFISAMFERVSVWGLRIAVPDLIDVTAKCVEAGLVFTTENFEYMQGRLELLKTPSSQMEVFLNIKYRVRESSVAWTPEVGDLAMALAEVECCKEQQDWTKLGGVFCSVCTSNPSLDELNHLCGRIAMVLLIDTPPTSPLPFCQFVEAVCQGASVGGLVKSLLGRIGVSLMLRYYQTQQWTKGTKLLDALNALKVNYSTLKGLFAGDGSVSRCRVISIAAEVLLGCGSMESALSVLKDNEWILSSPLWQCEEADVVHRHSVLCRLAECATQKSMFEETLEILTNLPDVQDVKVDPAQYNLVFHLHLKACLEKPNLTVASNIAELMFTKKIEVDMCVLQLLIHKLGKQNAWQKARILYRSALSVGCYPQTQMNKYCRILPIPHSLSEVEMTLALEMFMVSNATDIQNPGFFPHALQIVLKWKGGTELVSETDRHAAISRLLSAAQTANPKLVIKYATVNLNQEQVFTLDSISACKWLSRNLDWASKLWLPSDSKPESKISPQALST</sequence>
<organism evidence="10 11">
    <name type="scientific">Anguilla anguilla</name>
    <name type="common">European freshwater eel</name>
    <name type="synonym">Muraena anguilla</name>
    <dbReference type="NCBI Taxonomy" id="7936"/>
    <lineage>
        <taxon>Eukaryota</taxon>
        <taxon>Metazoa</taxon>
        <taxon>Chordata</taxon>
        <taxon>Craniata</taxon>
        <taxon>Vertebrata</taxon>
        <taxon>Euteleostomi</taxon>
        <taxon>Actinopterygii</taxon>
        <taxon>Neopterygii</taxon>
        <taxon>Teleostei</taxon>
        <taxon>Anguilliformes</taxon>
        <taxon>Anguillidae</taxon>
        <taxon>Anguilla</taxon>
    </lineage>
</organism>
<keyword evidence="4" id="KW-0963">Cytoplasm</keyword>